<dbReference type="KEGG" id="mrc:R6Y96_03615"/>
<dbReference type="AlphaFoldDB" id="A0AAX4FWT4"/>
<proteinExistence type="predicted"/>
<organism evidence="1 2">
    <name type="scientific">Methanoculleus receptaculi</name>
    <dbReference type="NCBI Taxonomy" id="394967"/>
    <lineage>
        <taxon>Archaea</taxon>
        <taxon>Methanobacteriati</taxon>
        <taxon>Methanobacteriota</taxon>
        <taxon>Stenosarchaea group</taxon>
        <taxon>Methanomicrobia</taxon>
        <taxon>Methanomicrobiales</taxon>
        <taxon>Methanomicrobiaceae</taxon>
        <taxon>Methanoculleus</taxon>
    </lineage>
</organism>
<accession>A0AAX4FWT4</accession>
<dbReference type="RefSeq" id="WP_318622161.1">
    <property type="nucleotide sequence ID" value="NZ_CP137642.1"/>
</dbReference>
<dbReference type="GeneID" id="85732214"/>
<evidence type="ECO:0008006" key="3">
    <source>
        <dbReference type="Google" id="ProtNLM"/>
    </source>
</evidence>
<evidence type="ECO:0000313" key="1">
    <source>
        <dbReference type="EMBL" id="WOX58340.1"/>
    </source>
</evidence>
<keyword evidence="2" id="KW-1185">Reference proteome</keyword>
<dbReference type="SUPFAM" id="SSF159713">
    <property type="entry name" value="Dhaf3308-like"/>
    <property type="match status" value="1"/>
</dbReference>
<protein>
    <recommendedName>
        <fullName evidence="3">DUF169 domain-containing protein</fullName>
    </recommendedName>
</protein>
<dbReference type="Proteomes" id="UP001305652">
    <property type="component" value="Chromosome"/>
</dbReference>
<reference evidence="1 2" key="1">
    <citation type="submission" date="2023-10" db="EMBL/GenBank/DDBJ databases">
        <title>The complete genome sequence of Methanoculleus receptaculi DSM 18860.</title>
        <authorList>
            <person name="Lai S.-J."/>
            <person name="You Y.-T."/>
            <person name="Chen S.-C."/>
        </authorList>
    </citation>
    <scope>NUCLEOTIDE SEQUENCE [LARGE SCALE GENOMIC DNA]</scope>
    <source>
        <strain evidence="1 2">DSM 18860</strain>
    </source>
</reference>
<gene>
    <name evidence="1" type="ORF">R6Y96_03615</name>
</gene>
<evidence type="ECO:0000313" key="2">
    <source>
        <dbReference type="Proteomes" id="UP001305652"/>
    </source>
</evidence>
<dbReference type="EMBL" id="CP137642">
    <property type="protein sequence ID" value="WOX58340.1"/>
    <property type="molecule type" value="Genomic_DNA"/>
</dbReference>
<name>A0AAX4FWT4_9EURY</name>
<sequence>MSFWHDAVERLEKILAGSGCEDGIVTLGVNYDADRCQYPKGVCMEAQFGGRRGQFVTNEPTRARTRISFMFGAPLATTKQRAAAGAIINAVSAFLCLTRRLQPCTKECHGPCLEALSREVAGKRVYLLGPMPLLARALEAQVADSPEEADLILVAGDGMATDAGVACIDGYRGRKRMIFIGPSSAGISGLLNLEHWCPYGR</sequence>